<evidence type="ECO:0000313" key="1">
    <source>
        <dbReference type="EMBL" id="KAK3498088.1"/>
    </source>
</evidence>
<organism evidence="1 2">
    <name type="scientific">Neurospora hispaniola</name>
    <dbReference type="NCBI Taxonomy" id="588809"/>
    <lineage>
        <taxon>Eukaryota</taxon>
        <taxon>Fungi</taxon>
        <taxon>Dikarya</taxon>
        <taxon>Ascomycota</taxon>
        <taxon>Pezizomycotina</taxon>
        <taxon>Sordariomycetes</taxon>
        <taxon>Sordariomycetidae</taxon>
        <taxon>Sordariales</taxon>
        <taxon>Sordariaceae</taxon>
        <taxon>Neurospora</taxon>
    </lineage>
</organism>
<accession>A0AAJ0IE58</accession>
<name>A0AAJ0IE58_9PEZI</name>
<reference evidence="1 2" key="1">
    <citation type="journal article" date="2023" name="Mol. Phylogenet. Evol.">
        <title>Genome-scale phylogeny and comparative genomics of the fungal order Sordariales.</title>
        <authorList>
            <person name="Hensen N."/>
            <person name="Bonometti L."/>
            <person name="Westerberg I."/>
            <person name="Brannstrom I.O."/>
            <person name="Guillou S."/>
            <person name="Cros-Aarteil S."/>
            <person name="Calhoun S."/>
            <person name="Haridas S."/>
            <person name="Kuo A."/>
            <person name="Mondo S."/>
            <person name="Pangilinan J."/>
            <person name="Riley R."/>
            <person name="LaButti K."/>
            <person name="Andreopoulos B."/>
            <person name="Lipzen A."/>
            <person name="Chen C."/>
            <person name="Yan M."/>
            <person name="Daum C."/>
            <person name="Ng V."/>
            <person name="Clum A."/>
            <person name="Steindorff A."/>
            <person name="Ohm R.A."/>
            <person name="Martin F."/>
            <person name="Silar P."/>
            <person name="Natvig D.O."/>
            <person name="Lalanne C."/>
            <person name="Gautier V."/>
            <person name="Ament-Velasquez S.L."/>
            <person name="Kruys A."/>
            <person name="Hutchinson M.I."/>
            <person name="Powell A.J."/>
            <person name="Barry K."/>
            <person name="Miller A.N."/>
            <person name="Grigoriev I.V."/>
            <person name="Debuchy R."/>
            <person name="Gladieux P."/>
            <person name="Hiltunen Thoren M."/>
            <person name="Johannesson H."/>
        </authorList>
    </citation>
    <scope>NUCLEOTIDE SEQUENCE [LARGE SCALE GENOMIC DNA]</scope>
    <source>
        <strain evidence="1 2">FGSC 10403</strain>
    </source>
</reference>
<protein>
    <submittedName>
        <fullName evidence="1">Uncharacterized protein</fullName>
    </submittedName>
</protein>
<comment type="caution">
    <text evidence="1">The sequence shown here is derived from an EMBL/GenBank/DDBJ whole genome shotgun (WGS) entry which is preliminary data.</text>
</comment>
<keyword evidence="2" id="KW-1185">Reference proteome</keyword>
<dbReference type="AlphaFoldDB" id="A0AAJ0IE58"/>
<dbReference type="RefSeq" id="XP_062696352.1">
    <property type="nucleotide sequence ID" value="XM_062840043.1"/>
</dbReference>
<proteinExistence type="predicted"/>
<dbReference type="Proteomes" id="UP001285908">
    <property type="component" value="Unassembled WGS sequence"/>
</dbReference>
<sequence length="57" mass="6527">MSRHEAWQPYRRSHVITKTVDERAWRGKFCPRLVGHGNVVQQAHFAANLSAFTPLAP</sequence>
<gene>
    <name evidence="1" type="ORF">B0T23DRAFT_427138</name>
</gene>
<evidence type="ECO:0000313" key="2">
    <source>
        <dbReference type="Proteomes" id="UP001285908"/>
    </source>
</evidence>
<dbReference type="GeneID" id="87877665"/>
<dbReference type="EMBL" id="JAULSX010000002">
    <property type="protein sequence ID" value="KAK3498088.1"/>
    <property type="molecule type" value="Genomic_DNA"/>
</dbReference>